<accession>A0A0C9VAY5</accession>
<dbReference type="Gene3D" id="1.10.630.10">
    <property type="entry name" value="Cytochrome P450"/>
    <property type="match status" value="1"/>
</dbReference>
<evidence type="ECO:0008006" key="11">
    <source>
        <dbReference type="Google" id="ProtNLM"/>
    </source>
</evidence>
<comment type="cofactor">
    <cofactor evidence="1">
        <name>heme</name>
        <dbReference type="ChEBI" id="CHEBI:30413"/>
    </cofactor>
</comment>
<evidence type="ECO:0000256" key="1">
    <source>
        <dbReference type="ARBA" id="ARBA00001971"/>
    </source>
</evidence>
<evidence type="ECO:0000256" key="4">
    <source>
        <dbReference type="ARBA" id="ARBA00022723"/>
    </source>
</evidence>
<evidence type="ECO:0000256" key="2">
    <source>
        <dbReference type="ARBA" id="ARBA00010617"/>
    </source>
</evidence>
<protein>
    <recommendedName>
        <fullName evidence="11">Cytochrome P450</fullName>
    </recommendedName>
</protein>
<dbReference type="GO" id="GO:0016705">
    <property type="term" value="F:oxidoreductase activity, acting on paired donors, with incorporation or reduction of molecular oxygen"/>
    <property type="evidence" value="ECO:0007669"/>
    <property type="project" value="InterPro"/>
</dbReference>
<dbReference type="InterPro" id="IPR047146">
    <property type="entry name" value="Cyt_P450_E_CYP52_fungi"/>
</dbReference>
<dbReference type="Proteomes" id="UP000054279">
    <property type="component" value="Unassembled WGS sequence"/>
</dbReference>
<proteinExistence type="inferred from homology"/>
<dbReference type="AlphaFoldDB" id="A0A0C9VAY5"/>
<evidence type="ECO:0000256" key="3">
    <source>
        <dbReference type="ARBA" id="ARBA00022617"/>
    </source>
</evidence>
<feature type="transmembrane region" description="Helical" evidence="8">
    <location>
        <begin position="34"/>
        <end position="54"/>
    </location>
</feature>
<evidence type="ECO:0000256" key="6">
    <source>
        <dbReference type="ARBA" id="ARBA00023004"/>
    </source>
</evidence>
<evidence type="ECO:0000256" key="8">
    <source>
        <dbReference type="SAM" id="Phobius"/>
    </source>
</evidence>
<dbReference type="OrthoDB" id="1470350at2759"/>
<dbReference type="InterPro" id="IPR036396">
    <property type="entry name" value="Cyt_P450_sf"/>
</dbReference>
<dbReference type="GO" id="GO:0004497">
    <property type="term" value="F:monooxygenase activity"/>
    <property type="evidence" value="ECO:0007669"/>
    <property type="project" value="UniProtKB-KW"/>
</dbReference>
<keyword evidence="8" id="KW-0472">Membrane</keyword>
<dbReference type="InterPro" id="IPR002401">
    <property type="entry name" value="Cyt_P450_E_grp-I"/>
</dbReference>
<evidence type="ECO:0000256" key="7">
    <source>
        <dbReference type="ARBA" id="ARBA00023033"/>
    </source>
</evidence>
<organism evidence="9 10">
    <name type="scientific">Sphaerobolus stellatus (strain SS14)</name>
    <dbReference type="NCBI Taxonomy" id="990650"/>
    <lineage>
        <taxon>Eukaryota</taxon>
        <taxon>Fungi</taxon>
        <taxon>Dikarya</taxon>
        <taxon>Basidiomycota</taxon>
        <taxon>Agaricomycotina</taxon>
        <taxon>Agaricomycetes</taxon>
        <taxon>Phallomycetidae</taxon>
        <taxon>Geastrales</taxon>
        <taxon>Sphaerobolaceae</taxon>
        <taxon>Sphaerobolus</taxon>
    </lineage>
</organism>
<keyword evidence="4" id="KW-0479">Metal-binding</keyword>
<dbReference type="HOGENOM" id="CLU_001570_27_0_1"/>
<gene>
    <name evidence="9" type="ORF">M422DRAFT_181873</name>
</gene>
<feature type="transmembrane region" description="Helical" evidence="8">
    <location>
        <begin position="6"/>
        <end position="27"/>
    </location>
</feature>
<dbReference type="GO" id="GO:0020037">
    <property type="term" value="F:heme binding"/>
    <property type="evidence" value="ECO:0007669"/>
    <property type="project" value="InterPro"/>
</dbReference>
<sequence length="432" mass="48786">MSPPGVHFLAEVFRYYIVPPLVVYGLLRFADRTFTLDLPVYAFAGAWVFTLPVYSKLQAIYTNFIHTREARSLGAEVIPQVQGKWPGNIDILLSLASKKEPYIGDGFSKRIAGLGSTFAITTLGDMRAITINPENIKLMLATDFDNYVKGRQFNATMQSVLGVGVFNSDGDMWQFHRKITRPFFARERVTDFTTFDNKSTLAIRKMQDRFAEGYALDFQDICSRFTLDSACEFLLGTPIHSLDDPLPLPGQDDSHLRTSSGRFAKAFANAQVTISKRGRLGMFWRLREFFKDSTVDDMIVIKAFIEPIVKAAIEKKEATEGKMEEVTLLDHLVNETDDMKIIVDEVLNIMLAGRDTTASLLTFVTYCLAMHPEALARLREEIISTIGKERAPTLDDLRGMKYLRAVLNETLRLFPCVRFFSLVSSAHVLIQN</sequence>
<comment type="similarity">
    <text evidence="2">Belongs to the cytochrome P450 family.</text>
</comment>
<name>A0A0C9VAY5_SPHS4</name>
<keyword evidence="7" id="KW-0503">Monooxygenase</keyword>
<dbReference type="PRINTS" id="PR00385">
    <property type="entry name" value="P450"/>
</dbReference>
<reference evidence="9 10" key="1">
    <citation type="submission" date="2014-06" db="EMBL/GenBank/DDBJ databases">
        <title>Evolutionary Origins and Diversification of the Mycorrhizal Mutualists.</title>
        <authorList>
            <consortium name="DOE Joint Genome Institute"/>
            <consortium name="Mycorrhizal Genomics Consortium"/>
            <person name="Kohler A."/>
            <person name="Kuo A."/>
            <person name="Nagy L.G."/>
            <person name="Floudas D."/>
            <person name="Copeland A."/>
            <person name="Barry K.W."/>
            <person name="Cichocki N."/>
            <person name="Veneault-Fourrey C."/>
            <person name="LaButti K."/>
            <person name="Lindquist E.A."/>
            <person name="Lipzen A."/>
            <person name="Lundell T."/>
            <person name="Morin E."/>
            <person name="Murat C."/>
            <person name="Riley R."/>
            <person name="Ohm R."/>
            <person name="Sun H."/>
            <person name="Tunlid A."/>
            <person name="Henrissat B."/>
            <person name="Grigoriev I.V."/>
            <person name="Hibbett D.S."/>
            <person name="Martin F."/>
        </authorList>
    </citation>
    <scope>NUCLEOTIDE SEQUENCE [LARGE SCALE GENOMIC DNA]</scope>
    <source>
        <strain evidence="9 10">SS14</strain>
    </source>
</reference>
<evidence type="ECO:0000313" key="9">
    <source>
        <dbReference type="EMBL" id="KIJ34660.1"/>
    </source>
</evidence>
<dbReference type="PRINTS" id="PR00463">
    <property type="entry name" value="EP450I"/>
</dbReference>
<dbReference type="PANTHER" id="PTHR24287:SF1">
    <property type="entry name" value="P450, PUTATIVE (EUROFUNG)-RELATED"/>
    <property type="match status" value="1"/>
</dbReference>
<dbReference type="EMBL" id="KN837197">
    <property type="protein sequence ID" value="KIJ34660.1"/>
    <property type="molecule type" value="Genomic_DNA"/>
</dbReference>
<keyword evidence="8" id="KW-0812">Transmembrane</keyword>
<keyword evidence="8" id="KW-1133">Transmembrane helix</keyword>
<evidence type="ECO:0000313" key="10">
    <source>
        <dbReference type="Proteomes" id="UP000054279"/>
    </source>
</evidence>
<keyword evidence="3" id="KW-0349">Heme</keyword>
<dbReference type="SUPFAM" id="SSF48264">
    <property type="entry name" value="Cytochrome P450"/>
    <property type="match status" value="1"/>
</dbReference>
<dbReference type="GO" id="GO:0005506">
    <property type="term" value="F:iron ion binding"/>
    <property type="evidence" value="ECO:0007669"/>
    <property type="project" value="InterPro"/>
</dbReference>
<keyword evidence="10" id="KW-1185">Reference proteome</keyword>
<keyword evidence="6" id="KW-0408">Iron</keyword>
<keyword evidence="5" id="KW-0560">Oxidoreductase</keyword>
<dbReference type="Pfam" id="PF00067">
    <property type="entry name" value="p450"/>
    <property type="match status" value="1"/>
</dbReference>
<dbReference type="PANTHER" id="PTHR24287">
    <property type="entry name" value="P450, PUTATIVE (EUROFUNG)-RELATED"/>
    <property type="match status" value="1"/>
</dbReference>
<dbReference type="InterPro" id="IPR001128">
    <property type="entry name" value="Cyt_P450"/>
</dbReference>
<evidence type="ECO:0000256" key="5">
    <source>
        <dbReference type="ARBA" id="ARBA00023002"/>
    </source>
</evidence>